<evidence type="ECO:0000313" key="7">
    <source>
        <dbReference type="EMBL" id="KKS90367.1"/>
    </source>
</evidence>
<keyword evidence="1 5" id="KW-0489">Methyltransferase</keyword>
<evidence type="ECO:0000256" key="2">
    <source>
        <dbReference type="ARBA" id="ARBA00022679"/>
    </source>
</evidence>
<dbReference type="InterPro" id="IPR049560">
    <property type="entry name" value="MeTrfase_RsmB-F_NOP2_cat"/>
</dbReference>
<sequence length="307" mass="34475">MAKHQSLLKAKQLFLDYYLQLLPQFVSTAQIDAYLSTRNPQVILVSPYHEDKIKKLWQKQKLTWTPLAWFPHTLLWPENADLGQSLPGFTQGWLYPLNPSSLLPILALDPKPSDAILDASAAPGGKTIAMANYLFPHSPNIVANDVSRPRFKRLCTALKLFGYPQIATLSSPIQTLSQKLNKSFTKILLDAPCSSEKHVYNSKFHLKIWSPKRINTLCQLQSVLIKSLLPFLGSNGRLIYSTCALAPAENEDTANKILSKHPEINLQPIPDSVFSLTNLETPDHTFLRLNSTNSGFDPMFIAIFSKH</sequence>
<evidence type="ECO:0000256" key="3">
    <source>
        <dbReference type="ARBA" id="ARBA00022691"/>
    </source>
</evidence>
<keyword evidence="4 5" id="KW-0694">RNA-binding</keyword>
<dbReference type="SUPFAM" id="SSF53335">
    <property type="entry name" value="S-adenosyl-L-methionine-dependent methyltransferases"/>
    <property type="match status" value="1"/>
</dbReference>
<feature type="binding site" evidence="5">
    <location>
        <begin position="120"/>
        <end position="126"/>
    </location>
    <ligand>
        <name>S-adenosyl-L-methionine</name>
        <dbReference type="ChEBI" id="CHEBI:59789"/>
    </ligand>
</feature>
<comment type="caution">
    <text evidence="7">The sequence shown here is derived from an EMBL/GenBank/DDBJ whole genome shotgun (WGS) entry which is preliminary data.</text>
</comment>
<feature type="active site" description="Nucleophile" evidence="5">
    <location>
        <position position="243"/>
    </location>
</feature>
<comment type="caution">
    <text evidence="5">Lacks conserved residue(s) required for the propagation of feature annotation.</text>
</comment>
<proteinExistence type="inferred from homology"/>
<evidence type="ECO:0000259" key="6">
    <source>
        <dbReference type="PROSITE" id="PS51686"/>
    </source>
</evidence>
<evidence type="ECO:0000256" key="4">
    <source>
        <dbReference type="ARBA" id="ARBA00022884"/>
    </source>
</evidence>
<dbReference type="InterPro" id="IPR029063">
    <property type="entry name" value="SAM-dependent_MTases_sf"/>
</dbReference>
<feature type="domain" description="SAM-dependent MTase RsmB/NOP-type" evidence="6">
    <location>
        <begin position="29"/>
        <end position="307"/>
    </location>
</feature>
<evidence type="ECO:0000256" key="1">
    <source>
        <dbReference type="ARBA" id="ARBA00022603"/>
    </source>
</evidence>
<protein>
    <submittedName>
        <fullName evidence="7">rRNA methyltransferase</fullName>
    </submittedName>
</protein>
<gene>
    <name evidence="7" type="ORF">UV66_C0004G0009</name>
</gene>
<keyword evidence="3 5" id="KW-0949">S-adenosyl-L-methionine</keyword>
<feature type="binding site" evidence="5">
    <location>
        <position position="190"/>
    </location>
    <ligand>
        <name>S-adenosyl-L-methionine</name>
        <dbReference type="ChEBI" id="CHEBI:59789"/>
    </ligand>
</feature>
<dbReference type="PROSITE" id="PS51686">
    <property type="entry name" value="SAM_MT_RSMB_NOP"/>
    <property type="match status" value="1"/>
</dbReference>
<dbReference type="PANTHER" id="PTHR22807:SF30">
    <property type="entry name" value="28S RRNA (CYTOSINE(4447)-C(5))-METHYLTRANSFERASE-RELATED"/>
    <property type="match status" value="1"/>
</dbReference>
<feature type="binding site" evidence="5">
    <location>
        <position position="145"/>
    </location>
    <ligand>
        <name>S-adenosyl-L-methionine</name>
        <dbReference type="ChEBI" id="CHEBI:59789"/>
    </ligand>
</feature>
<evidence type="ECO:0000313" key="8">
    <source>
        <dbReference type="Proteomes" id="UP000034669"/>
    </source>
</evidence>
<dbReference type="PRINTS" id="PR02008">
    <property type="entry name" value="RCMTFAMILY"/>
</dbReference>
<accession>A0A0G1CY70</accession>
<dbReference type="InterPro" id="IPR023267">
    <property type="entry name" value="RCMT"/>
</dbReference>
<reference evidence="7 8" key="1">
    <citation type="journal article" date="2015" name="Nature">
        <title>rRNA introns, odd ribosomes, and small enigmatic genomes across a large radiation of phyla.</title>
        <authorList>
            <person name="Brown C.T."/>
            <person name="Hug L.A."/>
            <person name="Thomas B.C."/>
            <person name="Sharon I."/>
            <person name="Castelle C.J."/>
            <person name="Singh A."/>
            <person name="Wilkins M.J."/>
            <person name="Williams K.H."/>
            <person name="Banfield J.F."/>
        </authorList>
    </citation>
    <scope>NUCLEOTIDE SEQUENCE [LARGE SCALE GENOMIC DNA]</scope>
</reference>
<dbReference type="EMBL" id="LCFI01000004">
    <property type="protein sequence ID" value="KKS90367.1"/>
    <property type="molecule type" value="Genomic_DNA"/>
</dbReference>
<keyword evidence="2 5" id="KW-0808">Transferase</keyword>
<dbReference type="GO" id="GO:0001510">
    <property type="term" value="P:RNA methylation"/>
    <property type="evidence" value="ECO:0007669"/>
    <property type="project" value="InterPro"/>
</dbReference>
<dbReference type="AlphaFoldDB" id="A0A0G1CY70"/>
<dbReference type="GO" id="GO:0008173">
    <property type="term" value="F:RNA methyltransferase activity"/>
    <property type="evidence" value="ECO:0007669"/>
    <property type="project" value="InterPro"/>
</dbReference>
<dbReference type="Proteomes" id="UP000034669">
    <property type="component" value="Unassembled WGS sequence"/>
</dbReference>
<name>A0A0G1CY70_9BACT</name>
<comment type="similarity">
    <text evidence="5">Belongs to the class I-like SAM-binding methyltransferase superfamily. RsmB/NOP family.</text>
</comment>
<evidence type="ECO:0000256" key="5">
    <source>
        <dbReference type="PROSITE-ProRule" id="PRU01023"/>
    </source>
</evidence>
<dbReference type="CDD" id="cd02440">
    <property type="entry name" value="AdoMet_MTases"/>
    <property type="match status" value="1"/>
</dbReference>
<dbReference type="Gene3D" id="3.40.50.150">
    <property type="entry name" value="Vaccinia Virus protein VP39"/>
    <property type="match status" value="1"/>
</dbReference>
<dbReference type="GO" id="GO:0003723">
    <property type="term" value="F:RNA binding"/>
    <property type="evidence" value="ECO:0007669"/>
    <property type="project" value="UniProtKB-UniRule"/>
</dbReference>
<organism evidence="7 8">
    <name type="scientific">Candidatus Woesebacteria bacterium GW2011_GWA1_43_12</name>
    <dbReference type="NCBI Taxonomy" id="1618557"/>
    <lineage>
        <taxon>Bacteria</taxon>
        <taxon>Candidatus Woeseibacteriota</taxon>
    </lineage>
</organism>
<dbReference type="Pfam" id="PF01189">
    <property type="entry name" value="Methyltr_RsmB-F"/>
    <property type="match status" value="1"/>
</dbReference>
<dbReference type="InterPro" id="IPR001678">
    <property type="entry name" value="MeTrfase_RsmB-F_NOP2_dom"/>
</dbReference>
<dbReference type="PANTHER" id="PTHR22807">
    <property type="entry name" value="NOP2 YEAST -RELATED NOL1/NOP2/FMU SUN DOMAIN-CONTAINING"/>
    <property type="match status" value="1"/>
</dbReference>